<evidence type="ECO:0000256" key="2">
    <source>
        <dbReference type="ARBA" id="ARBA00008226"/>
    </source>
</evidence>
<keyword evidence="8" id="KW-0547">Nucleotide-binding</keyword>
<feature type="region of interest" description="Disordered" evidence="14">
    <location>
        <begin position="123"/>
        <end position="147"/>
    </location>
</feature>
<evidence type="ECO:0000313" key="16">
    <source>
        <dbReference type="EMBL" id="KAF2484608.1"/>
    </source>
</evidence>
<comment type="subcellular location">
    <subcellularLocation>
        <location evidence="1">Cytoplasm</location>
    </subcellularLocation>
</comment>
<evidence type="ECO:0000256" key="4">
    <source>
        <dbReference type="ARBA" id="ARBA00012829"/>
    </source>
</evidence>
<keyword evidence="10" id="KW-0648">Protein biosynthesis</keyword>
<dbReference type="GO" id="GO:0005524">
    <property type="term" value="F:ATP binding"/>
    <property type="evidence" value="ECO:0007669"/>
    <property type="project" value="UniProtKB-KW"/>
</dbReference>
<name>A0A6A6PWQ2_9PEZI</name>
<evidence type="ECO:0000259" key="15">
    <source>
        <dbReference type="PROSITE" id="PS50862"/>
    </source>
</evidence>
<dbReference type="SUPFAM" id="SSF55681">
    <property type="entry name" value="Class II aaRS and biotin synthetases"/>
    <property type="match status" value="1"/>
</dbReference>
<evidence type="ECO:0000256" key="5">
    <source>
        <dbReference type="ARBA" id="ARBA00022490"/>
    </source>
</evidence>
<dbReference type="GO" id="GO:0004820">
    <property type="term" value="F:glycine-tRNA ligase activity"/>
    <property type="evidence" value="ECO:0007669"/>
    <property type="project" value="UniProtKB-EC"/>
</dbReference>
<dbReference type="GO" id="GO:0005739">
    <property type="term" value="C:mitochondrion"/>
    <property type="evidence" value="ECO:0007669"/>
    <property type="project" value="TreeGrafter"/>
</dbReference>
<protein>
    <recommendedName>
        <fullName evidence="4">glycine--tRNA ligase</fullName>
        <ecNumber evidence="4">6.1.1.14</ecNumber>
    </recommendedName>
    <alternativeName>
        <fullName evidence="12">Diadenosine tetraphosphate synthetase</fullName>
    </alternativeName>
</protein>
<evidence type="ECO:0000256" key="1">
    <source>
        <dbReference type="ARBA" id="ARBA00004496"/>
    </source>
</evidence>
<dbReference type="Gene3D" id="3.30.930.10">
    <property type="entry name" value="Bira Bifunctional Protein, Domain 2"/>
    <property type="match status" value="1"/>
</dbReference>
<dbReference type="InterPro" id="IPR045864">
    <property type="entry name" value="aa-tRNA-synth_II/BPL/LPL"/>
</dbReference>
<evidence type="ECO:0000256" key="12">
    <source>
        <dbReference type="ARBA" id="ARBA00030057"/>
    </source>
</evidence>
<dbReference type="PRINTS" id="PR01043">
    <property type="entry name" value="TRNASYNTHGLY"/>
</dbReference>
<dbReference type="NCBIfam" id="TIGR00389">
    <property type="entry name" value="glyS_dimeric"/>
    <property type="match status" value="1"/>
</dbReference>
<dbReference type="FunFam" id="3.30.930.10:FF:000158">
    <property type="entry name" value="Glycyl-tRNA synthetase"/>
    <property type="match status" value="1"/>
</dbReference>
<dbReference type="EC" id="6.1.1.14" evidence="4"/>
<comment type="subunit">
    <text evidence="3">Homodimer.</text>
</comment>
<dbReference type="FunFam" id="3.30.930.10:FF:000010">
    <property type="entry name" value="Glycyl-tRNA synthetase 1"/>
    <property type="match status" value="1"/>
</dbReference>
<evidence type="ECO:0000256" key="13">
    <source>
        <dbReference type="ARBA" id="ARBA00051967"/>
    </source>
</evidence>
<dbReference type="SUPFAM" id="SSF52954">
    <property type="entry name" value="Class II aaRS ABD-related"/>
    <property type="match status" value="1"/>
</dbReference>
<dbReference type="GO" id="GO:0070150">
    <property type="term" value="P:mitochondrial glycyl-tRNA aminoacylation"/>
    <property type="evidence" value="ECO:0007669"/>
    <property type="project" value="TreeGrafter"/>
</dbReference>
<keyword evidence="9" id="KW-0067">ATP-binding</keyword>
<evidence type="ECO:0000256" key="14">
    <source>
        <dbReference type="SAM" id="MobiDB-lite"/>
    </source>
</evidence>
<dbReference type="Gene3D" id="3.30.720.200">
    <property type="match status" value="1"/>
</dbReference>
<keyword evidence="6" id="KW-0436">Ligase</keyword>
<dbReference type="PROSITE" id="PS50862">
    <property type="entry name" value="AA_TRNA_LIGASE_II"/>
    <property type="match status" value="1"/>
</dbReference>
<dbReference type="FunFam" id="3.30.720.200:FF:000001">
    <property type="entry name" value="Glycine--tRNA ligase 2"/>
    <property type="match status" value="1"/>
</dbReference>
<dbReference type="AlphaFoldDB" id="A0A6A6PWQ2"/>
<evidence type="ECO:0000313" key="17">
    <source>
        <dbReference type="Proteomes" id="UP000799767"/>
    </source>
</evidence>
<dbReference type="InterPro" id="IPR027031">
    <property type="entry name" value="Gly-tRNA_synthase/POLG2"/>
</dbReference>
<evidence type="ECO:0000256" key="10">
    <source>
        <dbReference type="ARBA" id="ARBA00022917"/>
    </source>
</evidence>
<dbReference type="Pfam" id="PF03129">
    <property type="entry name" value="HGTP_anticodon"/>
    <property type="match status" value="1"/>
</dbReference>
<dbReference type="InterPro" id="IPR002315">
    <property type="entry name" value="tRNA-synt_gly"/>
</dbReference>
<dbReference type="Proteomes" id="UP000799767">
    <property type="component" value="Unassembled WGS sequence"/>
</dbReference>
<comment type="similarity">
    <text evidence="2">Belongs to the class-II aminoacyl-tRNA synthetase family.</text>
</comment>
<dbReference type="OrthoDB" id="57698at2759"/>
<dbReference type="InterPro" id="IPR004154">
    <property type="entry name" value="Anticodon-bd"/>
</dbReference>
<keyword evidence="5" id="KW-0963">Cytoplasm</keyword>
<dbReference type="Gene3D" id="3.40.50.800">
    <property type="entry name" value="Anticodon-binding domain"/>
    <property type="match status" value="1"/>
</dbReference>
<reference evidence="16" key="1">
    <citation type="journal article" date="2020" name="Stud. Mycol.">
        <title>101 Dothideomycetes genomes: a test case for predicting lifestyles and emergence of pathogens.</title>
        <authorList>
            <person name="Haridas S."/>
            <person name="Albert R."/>
            <person name="Binder M."/>
            <person name="Bloem J."/>
            <person name="Labutti K."/>
            <person name="Salamov A."/>
            <person name="Andreopoulos B."/>
            <person name="Baker S."/>
            <person name="Barry K."/>
            <person name="Bills G."/>
            <person name="Bluhm B."/>
            <person name="Cannon C."/>
            <person name="Castanera R."/>
            <person name="Culley D."/>
            <person name="Daum C."/>
            <person name="Ezra D."/>
            <person name="Gonzalez J."/>
            <person name="Henrissat B."/>
            <person name="Kuo A."/>
            <person name="Liang C."/>
            <person name="Lipzen A."/>
            <person name="Lutzoni F."/>
            <person name="Magnuson J."/>
            <person name="Mondo S."/>
            <person name="Nolan M."/>
            <person name="Ohm R."/>
            <person name="Pangilinan J."/>
            <person name="Park H.-J."/>
            <person name="Ramirez L."/>
            <person name="Alfaro M."/>
            <person name="Sun H."/>
            <person name="Tritt A."/>
            <person name="Yoshinaga Y."/>
            <person name="Zwiers L.-H."/>
            <person name="Turgeon B."/>
            <person name="Goodwin S."/>
            <person name="Spatafora J."/>
            <person name="Crous P."/>
            <person name="Grigoriev I."/>
        </authorList>
    </citation>
    <scope>NUCLEOTIDE SEQUENCE</scope>
    <source>
        <strain evidence="16">CBS 113389</strain>
    </source>
</reference>
<dbReference type="Pfam" id="PF00587">
    <property type="entry name" value="tRNA-synt_2b"/>
    <property type="match status" value="1"/>
</dbReference>
<feature type="domain" description="Aminoacyl-transfer RNA synthetases class-II family profile" evidence="15">
    <location>
        <begin position="205"/>
        <end position="538"/>
    </location>
</feature>
<evidence type="ECO:0000256" key="11">
    <source>
        <dbReference type="ARBA" id="ARBA00023146"/>
    </source>
</evidence>
<dbReference type="RefSeq" id="XP_033591177.1">
    <property type="nucleotide sequence ID" value="XM_033735370.1"/>
</dbReference>
<organism evidence="16 17">
    <name type="scientific">Neohortaea acidophila</name>
    <dbReference type="NCBI Taxonomy" id="245834"/>
    <lineage>
        <taxon>Eukaryota</taxon>
        <taxon>Fungi</taxon>
        <taxon>Dikarya</taxon>
        <taxon>Ascomycota</taxon>
        <taxon>Pezizomycotina</taxon>
        <taxon>Dothideomycetes</taxon>
        <taxon>Dothideomycetidae</taxon>
        <taxon>Mycosphaerellales</taxon>
        <taxon>Teratosphaeriaceae</taxon>
        <taxon>Neohortaea</taxon>
    </lineage>
</organism>
<evidence type="ECO:0000256" key="6">
    <source>
        <dbReference type="ARBA" id="ARBA00022598"/>
    </source>
</evidence>
<sequence length="658" mass="74506">MAPEYKTTKGQDFDRPAFESLLKRKNFLWQSFEPYGAVKGLFDYGPPLETLEAEVINIWRDHFIRTEKMMGLKVSMLTPYAVLKTSGHVDKFADFMCKDPKNGEILRTDHLIKDVIESRLKSDREARGEKVNEEEDDPTKKKKRQIKASKTAVKLDDAVRQEYEHLLATLDDCTGDDFAALIKKHDIRNPSTGNEVEPPVSVNLMFQTQIGATGKEPAFLRPETAQGQFLAFQKLLEFSDDKLPFASACIGYSFRNELSPRSGLLRVREFLMAEIEHFVDPAGGKKHAKFASVRDIKMPLLSRQTQTAGGSEPTIITIGEAVDTKLVDNETLGYFLVRIMLFMEKIGIDMAKLRFRQHMQNEMAHYAADCWDCELLNSYGWIECVGCADRSAYDLSVHMKATGVPLQVREPLKEPIRVEEFQAQLDKKKSGPHFKKDVGKVQEALDALSQDVREKLSISMKSEGKVVVDVPAVAGGKVELTKDLVSFDKESKVVSMREYIPNVIEPSFGIGRILYSLMEHVYWTREGDAARSVMSFKPTVAPIKVLVVPLQKDTRFATLLAHLEERLDDAQLSFRLDQSGVSIGKRYSRNDELGIPFGITVDYESLEDNSFTLRDRDSTKQVRAPLEDILEAVSRMVKGKETWAEVQRRLPAFEGKEE</sequence>
<dbReference type="NCBIfam" id="NF003211">
    <property type="entry name" value="PRK04173.1"/>
    <property type="match status" value="1"/>
</dbReference>
<dbReference type="CDD" id="cd00774">
    <property type="entry name" value="GlyRS-like_core"/>
    <property type="match status" value="1"/>
</dbReference>
<gene>
    <name evidence="16" type="ORF">BDY17DRAFT_309802</name>
</gene>
<dbReference type="InterPro" id="IPR006195">
    <property type="entry name" value="aa-tRNA-synth_II"/>
</dbReference>
<dbReference type="GO" id="GO:0016740">
    <property type="term" value="F:transferase activity"/>
    <property type="evidence" value="ECO:0007669"/>
    <property type="project" value="UniProtKB-KW"/>
</dbReference>
<evidence type="ECO:0000256" key="8">
    <source>
        <dbReference type="ARBA" id="ARBA00022741"/>
    </source>
</evidence>
<evidence type="ECO:0000256" key="9">
    <source>
        <dbReference type="ARBA" id="ARBA00022840"/>
    </source>
</evidence>
<comment type="catalytic activity">
    <reaction evidence="13">
        <text>2 ATP + H(+) = P(1),P(4)-bis(5'-adenosyl) tetraphosphate + diphosphate</text>
        <dbReference type="Rhea" id="RHEA:34935"/>
        <dbReference type="ChEBI" id="CHEBI:15378"/>
        <dbReference type="ChEBI" id="CHEBI:30616"/>
        <dbReference type="ChEBI" id="CHEBI:33019"/>
        <dbReference type="ChEBI" id="CHEBI:58141"/>
    </reaction>
</comment>
<dbReference type="InterPro" id="IPR002314">
    <property type="entry name" value="aa-tRNA-synt_IIb"/>
</dbReference>
<accession>A0A6A6PWQ2</accession>
<dbReference type="Gene3D" id="3.30.40.230">
    <property type="match status" value="1"/>
</dbReference>
<dbReference type="EMBL" id="MU001634">
    <property type="protein sequence ID" value="KAF2484608.1"/>
    <property type="molecule type" value="Genomic_DNA"/>
</dbReference>
<evidence type="ECO:0000256" key="7">
    <source>
        <dbReference type="ARBA" id="ARBA00022679"/>
    </source>
</evidence>
<keyword evidence="17" id="KW-1185">Reference proteome</keyword>
<dbReference type="InterPro" id="IPR036621">
    <property type="entry name" value="Anticodon-bd_dom_sf"/>
</dbReference>
<keyword evidence="7" id="KW-0808">Transferase</keyword>
<dbReference type="GeneID" id="54476372"/>
<evidence type="ECO:0000256" key="3">
    <source>
        <dbReference type="ARBA" id="ARBA00011738"/>
    </source>
</evidence>
<proteinExistence type="inferred from homology"/>
<dbReference type="PANTHER" id="PTHR10745">
    <property type="entry name" value="GLYCYL-TRNA SYNTHETASE/DNA POLYMERASE SUBUNIT GAMMA-2"/>
    <property type="match status" value="1"/>
</dbReference>
<dbReference type="PANTHER" id="PTHR10745:SF0">
    <property type="entry name" value="GLYCINE--TRNA LIGASE"/>
    <property type="match status" value="1"/>
</dbReference>
<dbReference type="FunFam" id="3.40.50.800:FF:000004">
    <property type="entry name" value="Glycine--tRNA ligase 2"/>
    <property type="match status" value="1"/>
</dbReference>
<keyword evidence="11 16" id="KW-0030">Aminoacyl-tRNA synthetase</keyword>
<dbReference type="InterPro" id="IPR033731">
    <property type="entry name" value="GlyRS-like_core"/>
</dbReference>